<sequence length="62" mass="6111">MGLMVAPIIWGGLAVAGVLGAGWAAHEAGDAAESGAKLAKWVTVAGGLYVSYRALKASGALK</sequence>
<comment type="caution">
    <text evidence="1">The sequence shown here is derived from an EMBL/GenBank/DDBJ whole genome shotgun (WGS) entry which is preliminary data.</text>
</comment>
<proteinExistence type="predicted"/>
<evidence type="ECO:0000313" key="2">
    <source>
        <dbReference type="Proteomes" id="UP000231702"/>
    </source>
</evidence>
<reference evidence="1 2" key="1">
    <citation type="journal article" date="2018" name="Int. J. Syst. Evol. Microbiol.">
        <title>Pseudooceanicola lipolyticus sp. nov., a marine alphaproteobacterium, reclassification of Oceanicola flagellatus as Pseudooceanicola flagellatus comb. nov. and emended description of the genus Pseudooceanicola.</title>
        <authorList>
            <person name="Huang M.-M."/>
            <person name="Guo L.-L."/>
            <person name="Wu Y.-H."/>
            <person name="Lai Q.-L."/>
            <person name="Shao Z.-Z."/>
            <person name="Wang C.-S."/>
            <person name="Wu M."/>
            <person name="Xu X.-W."/>
        </authorList>
    </citation>
    <scope>NUCLEOTIDE SEQUENCE [LARGE SCALE GENOMIC DNA]</scope>
    <source>
        <strain evidence="1 2">Ar-45</strain>
    </source>
</reference>
<dbReference type="EMBL" id="PGTD01000023">
    <property type="protein sequence ID" value="PJE25760.1"/>
    <property type="molecule type" value="Genomic_DNA"/>
</dbReference>
<evidence type="ECO:0000313" key="1">
    <source>
        <dbReference type="EMBL" id="PJE25760.1"/>
    </source>
</evidence>
<name>A0ABX4MI70_9RHOB</name>
<gene>
    <name evidence="1" type="ORF">CVM39_18825</name>
</gene>
<protein>
    <submittedName>
        <fullName evidence="1">Uncharacterized protein</fullName>
    </submittedName>
</protein>
<organism evidence="1 2">
    <name type="scientific">Pseudooceanicola antarcticus</name>
    <dbReference type="NCBI Taxonomy" id="1247613"/>
    <lineage>
        <taxon>Bacteria</taxon>
        <taxon>Pseudomonadati</taxon>
        <taxon>Pseudomonadota</taxon>
        <taxon>Alphaproteobacteria</taxon>
        <taxon>Rhodobacterales</taxon>
        <taxon>Paracoccaceae</taxon>
        <taxon>Pseudooceanicola</taxon>
    </lineage>
</organism>
<keyword evidence="2" id="KW-1185">Reference proteome</keyword>
<dbReference type="Proteomes" id="UP000231702">
    <property type="component" value="Unassembled WGS sequence"/>
</dbReference>
<accession>A0ABX4MI70</accession>